<dbReference type="Proteomes" id="UP001501074">
    <property type="component" value="Unassembled WGS sequence"/>
</dbReference>
<dbReference type="InterPro" id="IPR037401">
    <property type="entry name" value="SnoaL-like"/>
</dbReference>
<dbReference type="InterPro" id="IPR032710">
    <property type="entry name" value="NTF2-like_dom_sf"/>
</dbReference>
<sequence length="128" mass="14412">MSAQVLAQMAQMALAQVARYYEQVDADDVGSLLELFAPDAVYRRPGYPPFRGRAELERFYRDDRVIVSGRHTISDALAGPGGSVAVRGRFAGLLRDGQDVDIEFADFFVLDGENRFRERETFFFTPLV</sequence>
<proteinExistence type="predicted"/>
<reference evidence="3" key="1">
    <citation type="journal article" date="2019" name="Int. J. Syst. Evol. Microbiol.">
        <title>The Global Catalogue of Microorganisms (GCM) 10K type strain sequencing project: providing services to taxonomists for standard genome sequencing and annotation.</title>
        <authorList>
            <consortium name="The Broad Institute Genomics Platform"/>
            <consortium name="The Broad Institute Genome Sequencing Center for Infectious Disease"/>
            <person name="Wu L."/>
            <person name="Ma J."/>
        </authorList>
    </citation>
    <scope>NUCLEOTIDE SEQUENCE [LARGE SCALE GENOMIC DNA]</scope>
    <source>
        <strain evidence="3">JCM 16902</strain>
    </source>
</reference>
<evidence type="ECO:0000259" key="1">
    <source>
        <dbReference type="Pfam" id="PF12680"/>
    </source>
</evidence>
<accession>A0ABP6Z9K1</accession>
<comment type="caution">
    <text evidence="2">The sequence shown here is derived from an EMBL/GenBank/DDBJ whole genome shotgun (WGS) entry which is preliminary data.</text>
</comment>
<evidence type="ECO:0000313" key="2">
    <source>
        <dbReference type="EMBL" id="GAA3601301.1"/>
    </source>
</evidence>
<gene>
    <name evidence="2" type="ORF">GCM10022223_16250</name>
</gene>
<dbReference type="SUPFAM" id="SSF54427">
    <property type="entry name" value="NTF2-like"/>
    <property type="match status" value="1"/>
</dbReference>
<dbReference type="EMBL" id="BAAAZO010000002">
    <property type="protein sequence ID" value="GAA3601301.1"/>
    <property type="molecule type" value="Genomic_DNA"/>
</dbReference>
<feature type="domain" description="SnoaL-like" evidence="1">
    <location>
        <begin position="17"/>
        <end position="112"/>
    </location>
</feature>
<organism evidence="2 3">
    <name type="scientific">Kineosporia mesophila</name>
    <dbReference type="NCBI Taxonomy" id="566012"/>
    <lineage>
        <taxon>Bacteria</taxon>
        <taxon>Bacillati</taxon>
        <taxon>Actinomycetota</taxon>
        <taxon>Actinomycetes</taxon>
        <taxon>Kineosporiales</taxon>
        <taxon>Kineosporiaceae</taxon>
        <taxon>Kineosporia</taxon>
    </lineage>
</organism>
<dbReference type="Pfam" id="PF12680">
    <property type="entry name" value="SnoaL_2"/>
    <property type="match status" value="1"/>
</dbReference>
<protein>
    <submittedName>
        <fullName evidence="2">Nuclear transport factor 2 family protein</fullName>
    </submittedName>
</protein>
<evidence type="ECO:0000313" key="3">
    <source>
        <dbReference type="Proteomes" id="UP001501074"/>
    </source>
</evidence>
<name>A0ABP6Z9K1_9ACTN</name>
<keyword evidence="3" id="KW-1185">Reference proteome</keyword>
<dbReference type="RefSeq" id="WP_231489147.1">
    <property type="nucleotide sequence ID" value="NZ_BAAAZO010000002.1"/>
</dbReference>
<dbReference type="Gene3D" id="3.10.450.50">
    <property type="match status" value="1"/>
</dbReference>